<dbReference type="RefSeq" id="WP_090560611.1">
    <property type="nucleotide sequence ID" value="NZ_FMXZ01000001.1"/>
</dbReference>
<reference evidence="3 4" key="1">
    <citation type="submission" date="2016-10" db="EMBL/GenBank/DDBJ databases">
        <authorList>
            <person name="de Groot N.N."/>
        </authorList>
    </citation>
    <scope>NUCLEOTIDE SEQUENCE [LARGE SCALE GENOMIC DNA]</scope>
    <source>
        <strain evidence="3 4">CPCC 100156</strain>
    </source>
</reference>
<dbReference type="Proteomes" id="UP000198925">
    <property type="component" value="Unassembled WGS sequence"/>
</dbReference>
<proteinExistence type="predicted"/>
<feature type="compositionally biased region" description="Pro residues" evidence="1">
    <location>
        <begin position="136"/>
        <end position="145"/>
    </location>
</feature>
<name>A0A1G6JVT7_9PROT</name>
<gene>
    <name evidence="3" type="ORF">SAMN04487779_1001296</name>
</gene>
<feature type="chain" id="PRO_5011752370" evidence="2">
    <location>
        <begin position="26"/>
        <end position="224"/>
    </location>
</feature>
<dbReference type="STRING" id="938405.SAMN02927895_00481"/>
<organism evidence="3 4">
    <name type="scientific">Belnapia rosea</name>
    <dbReference type="NCBI Taxonomy" id="938405"/>
    <lineage>
        <taxon>Bacteria</taxon>
        <taxon>Pseudomonadati</taxon>
        <taxon>Pseudomonadota</taxon>
        <taxon>Alphaproteobacteria</taxon>
        <taxon>Acetobacterales</taxon>
        <taxon>Roseomonadaceae</taxon>
        <taxon>Belnapia</taxon>
    </lineage>
</organism>
<protein>
    <submittedName>
        <fullName evidence="3">Uncharacterized protein</fullName>
    </submittedName>
</protein>
<dbReference type="Gene3D" id="1.25.40.20">
    <property type="entry name" value="Ankyrin repeat-containing domain"/>
    <property type="match status" value="1"/>
</dbReference>
<feature type="region of interest" description="Disordered" evidence="1">
    <location>
        <begin position="30"/>
        <end position="71"/>
    </location>
</feature>
<evidence type="ECO:0000256" key="1">
    <source>
        <dbReference type="SAM" id="MobiDB-lite"/>
    </source>
</evidence>
<accession>A0A1G6JVT7</accession>
<evidence type="ECO:0000313" key="4">
    <source>
        <dbReference type="Proteomes" id="UP000198925"/>
    </source>
</evidence>
<dbReference type="OrthoDB" id="7284510at2"/>
<keyword evidence="4" id="KW-1185">Reference proteome</keyword>
<keyword evidence="2" id="KW-0732">Signal</keyword>
<dbReference type="SUPFAM" id="SSF48403">
    <property type="entry name" value="Ankyrin repeat"/>
    <property type="match status" value="1"/>
</dbReference>
<feature type="region of interest" description="Disordered" evidence="1">
    <location>
        <begin position="194"/>
        <end position="224"/>
    </location>
</feature>
<evidence type="ECO:0000313" key="3">
    <source>
        <dbReference type="EMBL" id="SDC22833.1"/>
    </source>
</evidence>
<dbReference type="AlphaFoldDB" id="A0A1G6JVT7"/>
<feature type="compositionally biased region" description="Low complexity" evidence="1">
    <location>
        <begin position="146"/>
        <end position="165"/>
    </location>
</feature>
<dbReference type="InterPro" id="IPR036770">
    <property type="entry name" value="Ankyrin_rpt-contain_sf"/>
</dbReference>
<sequence length="224" mass="22675">MRSLILVPPLALIAALALPIPEAAAQFGRGGRAGGLADPQPEAARPPPAALPGLQYRRAPEPIPADPGQNLAPNAALFDAINRGDITAAREAVSRGADTEARNVLGLSAVDAAVDQGRSDILFFLLSVRAGSGPGSAPPPAPEPVTPAAARPAPRRGAAPQAMPAPEREVPNPVQRVANPRLWANDGGAPNPAIGFLGFDAGRPAGATPPQMPAAAPHRRAGRG</sequence>
<feature type="region of interest" description="Disordered" evidence="1">
    <location>
        <begin position="132"/>
        <end position="173"/>
    </location>
</feature>
<evidence type="ECO:0000256" key="2">
    <source>
        <dbReference type="SAM" id="SignalP"/>
    </source>
</evidence>
<feature type="signal peptide" evidence="2">
    <location>
        <begin position="1"/>
        <end position="25"/>
    </location>
</feature>
<dbReference type="EMBL" id="FMZX01000001">
    <property type="protein sequence ID" value="SDC22833.1"/>
    <property type="molecule type" value="Genomic_DNA"/>
</dbReference>